<dbReference type="InterPro" id="IPR000326">
    <property type="entry name" value="PAP2/HPO"/>
</dbReference>
<feature type="transmembrane region" description="Helical" evidence="7">
    <location>
        <begin position="47"/>
        <end position="66"/>
    </location>
</feature>
<keyword evidence="5 7" id="KW-1133">Transmembrane helix</keyword>
<keyword evidence="10" id="KW-1185">Reference proteome</keyword>
<proteinExistence type="predicted"/>
<evidence type="ECO:0000256" key="3">
    <source>
        <dbReference type="ARBA" id="ARBA00022692"/>
    </source>
</evidence>
<evidence type="ECO:0000256" key="7">
    <source>
        <dbReference type="SAM" id="Phobius"/>
    </source>
</evidence>
<dbReference type="SUPFAM" id="SSF48317">
    <property type="entry name" value="Acid phosphatase/Vanadium-dependent haloperoxidase"/>
    <property type="match status" value="1"/>
</dbReference>
<dbReference type="PANTHER" id="PTHR14969:SF62">
    <property type="entry name" value="DECAPRENYLPHOSPHORYL-5-PHOSPHORIBOSE PHOSPHATASE RV3807C-RELATED"/>
    <property type="match status" value="1"/>
</dbReference>
<evidence type="ECO:0000256" key="6">
    <source>
        <dbReference type="ARBA" id="ARBA00023136"/>
    </source>
</evidence>
<dbReference type="RefSeq" id="WP_253889553.1">
    <property type="nucleotide sequence ID" value="NZ_BAAAVB010000008.1"/>
</dbReference>
<dbReference type="InterPro" id="IPR036938">
    <property type="entry name" value="PAP2/HPO_sf"/>
</dbReference>
<evidence type="ECO:0000256" key="5">
    <source>
        <dbReference type="ARBA" id="ARBA00022989"/>
    </source>
</evidence>
<dbReference type="Gene3D" id="1.20.144.10">
    <property type="entry name" value="Phosphatidic acid phosphatase type 2/haloperoxidase"/>
    <property type="match status" value="1"/>
</dbReference>
<name>A0ABT1IJ01_9PSEU</name>
<dbReference type="PANTHER" id="PTHR14969">
    <property type="entry name" value="SPHINGOSINE-1-PHOSPHATE PHOSPHOHYDROLASE"/>
    <property type="match status" value="1"/>
</dbReference>
<protein>
    <submittedName>
        <fullName evidence="9">Undecaprenyl-diphosphatase</fullName>
    </submittedName>
</protein>
<dbReference type="Pfam" id="PF01569">
    <property type="entry name" value="PAP2"/>
    <property type="match status" value="1"/>
</dbReference>
<evidence type="ECO:0000313" key="10">
    <source>
        <dbReference type="Proteomes" id="UP001205185"/>
    </source>
</evidence>
<dbReference type="SMART" id="SM00014">
    <property type="entry name" value="acidPPc"/>
    <property type="match status" value="1"/>
</dbReference>
<organism evidence="9 10">
    <name type="scientific">Actinokineospora diospyrosa</name>
    <dbReference type="NCBI Taxonomy" id="103728"/>
    <lineage>
        <taxon>Bacteria</taxon>
        <taxon>Bacillati</taxon>
        <taxon>Actinomycetota</taxon>
        <taxon>Actinomycetes</taxon>
        <taxon>Pseudonocardiales</taxon>
        <taxon>Pseudonocardiaceae</taxon>
        <taxon>Actinokineospora</taxon>
    </lineage>
</organism>
<accession>A0ABT1IJ01</accession>
<keyword evidence="6 7" id="KW-0472">Membrane</keyword>
<sequence length="180" mass="18960">MTTSVLGFAERTPWLHTIASVYTDGALVLLALLMVTAWRRARHRSPAAAATAVWAPVAVLLAYAVSNVVKVLVREPRPCQVLHLPTVSPCDYATDFSLPSNHATVAAAAAVAILLTHRALGLTAVAVTLLVGVSRVYLGAHYPHDVLVGFLIGAAIGTTGLWACRLLIGRVPSVLIAARD</sequence>
<reference evidence="9 10" key="1">
    <citation type="submission" date="2022-06" db="EMBL/GenBank/DDBJ databases">
        <title>Genomic Encyclopedia of Archaeal and Bacterial Type Strains, Phase II (KMG-II): from individual species to whole genera.</title>
        <authorList>
            <person name="Goeker M."/>
        </authorList>
    </citation>
    <scope>NUCLEOTIDE SEQUENCE [LARGE SCALE GENOMIC DNA]</scope>
    <source>
        <strain evidence="9 10">DSM 44255</strain>
    </source>
</reference>
<comment type="caution">
    <text evidence="9">The sequence shown here is derived from an EMBL/GenBank/DDBJ whole genome shotgun (WGS) entry which is preliminary data.</text>
</comment>
<gene>
    <name evidence="9" type="ORF">LV75_005153</name>
</gene>
<feature type="transmembrane region" description="Helical" evidence="7">
    <location>
        <begin position="14"/>
        <end position="35"/>
    </location>
</feature>
<dbReference type="Proteomes" id="UP001205185">
    <property type="component" value="Unassembled WGS sequence"/>
</dbReference>
<evidence type="ECO:0000313" key="9">
    <source>
        <dbReference type="EMBL" id="MCP2272627.1"/>
    </source>
</evidence>
<keyword evidence="2" id="KW-1003">Cell membrane</keyword>
<feature type="domain" description="Phosphatidic acid phosphatase type 2/haloperoxidase" evidence="8">
    <location>
        <begin position="49"/>
        <end position="161"/>
    </location>
</feature>
<keyword evidence="4" id="KW-0378">Hydrolase</keyword>
<evidence type="ECO:0000256" key="2">
    <source>
        <dbReference type="ARBA" id="ARBA00022475"/>
    </source>
</evidence>
<evidence type="ECO:0000256" key="4">
    <source>
        <dbReference type="ARBA" id="ARBA00022801"/>
    </source>
</evidence>
<feature type="transmembrane region" description="Helical" evidence="7">
    <location>
        <begin position="146"/>
        <end position="168"/>
    </location>
</feature>
<evidence type="ECO:0000259" key="8">
    <source>
        <dbReference type="SMART" id="SM00014"/>
    </source>
</evidence>
<dbReference type="EMBL" id="JAMTCO010000013">
    <property type="protein sequence ID" value="MCP2272627.1"/>
    <property type="molecule type" value="Genomic_DNA"/>
</dbReference>
<comment type="subcellular location">
    <subcellularLocation>
        <location evidence="1">Cell membrane</location>
        <topology evidence="1">Multi-pass membrane protein</topology>
    </subcellularLocation>
</comment>
<evidence type="ECO:0000256" key="1">
    <source>
        <dbReference type="ARBA" id="ARBA00004651"/>
    </source>
</evidence>
<keyword evidence="3 7" id="KW-0812">Transmembrane</keyword>